<name>A0AB35BZP7_9GAMM</name>
<gene>
    <name evidence="1" type="ORF">J7561_05820</name>
</gene>
<organism evidence="1 2">
    <name type="scientific">Wohlfahrtiimonas chitiniclastica</name>
    <dbReference type="NCBI Taxonomy" id="400946"/>
    <lineage>
        <taxon>Bacteria</taxon>
        <taxon>Pseudomonadati</taxon>
        <taxon>Pseudomonadota</taxon>
        <taxon>Gammaproteobacteria</taxon>
        <taxon>Cardiobacteriales</taxon>
        <taxon>Ignatzschineriaceae</taxon>
        <taxon>Wohlfahrtiimonas</taxon>
    </lineage>
</organism>
<dbReference type="RefSeq" id="WP_213403884.1">
    <property type="nucleotide sequence ID" value="NZ_JAGIBT010000005.1"/>
</dbReference>
<sequence>MNIAIELLGADARFRASIAQFLKLKSKDRFVLADKGTITLIDADSIEGKKALQKHLDDHTIILSVMPEQWDHPFFVKKPIKIDELMAVLEKVAAIAPTEAIAVAEAPHETIADAQATGNPFAKFLDPSYMAKHKAGQNVFAKIAQNGAAAPEAPAEPASAKLDYQLFSTWQDELTDRKGLTKYTYDNYLEQTAGKDLYDSSCLYGNQEECFVDMADHASVWLFEKVLKMDKKGPIYYFDYLDGIVFIFADGIVLSNLAVERLHDFSKATKDEIVLKAVASEAEFLSLLNRYEQYSYGDALGIMCRAVLMGANGRIINGKDIKEPLGLMKHDGQAKMVLTLPHAKEMENIWRYRNVSLRDTAELLTEVNPYHIFSYYTMCDLYGYFDRKVEDHKNRNQLDLNTLLSELQKL</sequence>
<dbReference type="EMBL" id="JAGIBU010000004">
    <property type="protein sequence ID" value="MBS7824720.1"/>
    <property type="molecule type" value="Genomic_DNA"/>
</dbReference>
<evidence type="ECO:0000313" key="2">
    <source>
        <dbReference type="Proteomes" id="UP000680020"/>
    </source>
</evidence>
<evidence type="ECO:0000313" key="1">
    <source>
        <dbReference type="EMBL" id="MBS7824720.1"/>
    </source>
</evidence>
<proteinExistence type="predicted"/>
<comment type="caution">
    <text evidence="1">The sequence shown here is derived from an EMBL/GenBank/DDBJ whole genome shotgun (WGS) entry which is preliminary data.</text>
</comment>
<reference evidence="1" key="1">
    <citation type="submission" date="2021-03" db="EMBL/GenBank/DDBJ databases">
        <title>Identification and antibiotic profiling of Wohlfahrtiimonas chitiniclastica, an underestimated human pathogen.</title>
        <authorList>
            <person name="Kopf A."/>
            <person name="Bunk B."/>
            <person name="Coldewey S."/>
            <person name="Gunzer F."/>
            <person name="Riedel T."/>
            <person name="Schroettner P."/>
        </authorList>
    </citation>
    <scope>NUCLEOTIDE SEQUENCE</scope>
    <source>
        <strain evidence="1">DSM 100917</strain>
    </source>
</reference>
<protein>
    <submittedName>
        <fullName evidence="1">Uncharacterized protein</fullName>
    </submittedName>
</protein>
<dbReference type="AlphaFoldDB" id="A0AB35BZP7"/>
<accession>A0AB35BZP7</accession>
<dbReference type="Proteomes" id="UP000680020">
    <property type="component" value="Unassembled WGS sequence"/>
</dbReference>